<dbReference type="InterPro" id="IPR001650">
    <property type="entry name" value="Helicase_C-like"/>
</dbReference>
<feature type="compositionally biased region" description="Polar residues" evidence="6">
    <location>
        <begin position="204"/>
        <end position="219"/>
    </location>
</feature>
<dbReference type="Proteomes" id="UP000009131">
    <property type="component" value="Unassembled WGS sequence"/>
</dbReference>
<dbReference type="GO" id="GO:0003724">
    <property type="term" value="F:RNA helicase activity"/>
    <property type="evidence" value="ECO:0007669"/>
    <property type="project" value="UniProtKB-EC"/>
</dbReference>
<feature type="region of interest" description="Disordered" evidence="6">
    <location>
        <begin position="1"/>
        <end position="22"/>
    </location>
</feature>
<dbReference type="GO" id="GO:0005524">
    <property type="term" value="F:ATP binding"/>
    <property type="evidence" value="ECO:0007669"/>
    <property type="project" value="UniProtKB-KW"/>
</dbReference>
<keyword evidence="4" id="KW-0347">Helicase</keyword>
<dbReference type="InterPro" id="IPR027417">
    <property type="entry name" value="P-loop_NTPase"/>
</dbReference>
<keyword evidence="3" id="KW-0378">Hydrolase</keyword>
<reference evidence="9 10" key="2">
    <citation type="journal article" date="2012" name="Open Biol.">
        <title>Characteristics of nucleosomes and linker DNA regions on the genome of the basidiomycete Mixia osmundae revealed by mono- and dinucleosome mapping.</title>
        <authorList>
            <person name="Nishida H."/>
            <person name="Kondo S."/>
            <person name="Matsumoto T."/>
            <person name="Suzuki Y."/>
            <person name="Yoshikawa H."/>
            <person name="Taylor T.D."/>
            <person name="Sugiyama J."/>
        </authorList>
    </citation>
    <scope>NUCLEOTIDE SEQUENCE [LARGE SCALE GENOMIC DNA]</scope>
    <source>
        <strain evidence="10">CBS 9802 / IAM 14324 / JCM 22182 / KY 12970</strain>
    </source>
</reference>
<keyword evidence="5" id="KW-0067">ATP-binding</keyword>
<dbReference type="PROSITE" id="PS51194">
    <property type="entry name" value="HELICASE_CTER"/>
    <property type="match status" value="1"/>
</dbReference>
<dbReference type="PROSITE" id="PS51192">
    <property type="entry name" value="HELICASE_ATP_BIND_1"/>
    <property type="match status" value="1"/>
</dbReference>
<sequence length="796" mass="84367">MFPPLRVLDDVPKDRQSASSDAAHGALLSVLPTMSSIGTFSGGSFQSAEEQSQPLEPSSSRSASPCMPVASSISLDDKSSEKSVEASSTPSSSSTDTTTALATSAKDAVVSSNPSTIADYPVTQTNQRPTRSLADQPGTAASRWATKEPLVSPTLPTSRPSKAVAIRKPGQISPATSASLSPVSSMSALSASSMSYTSSATSFCSTQSPTLSSHPQNRHQPGPHLAETVSLLLQRVRQLEEDAIMQSYGLEQCQKTIAKLEGDISFLSGCLSAQTPVRDTTRAEAQDLATNVLLASGLNDPATAFAPGPEHLEMPVPSVTSALPSMFASSTTPSSVGFDIGAEQAGDAAFAALTLGGQVPEMSFPIPRNQDAPSANNGSAQTGKWEQLGISLDLLRSITKYGLRPPSKVLARAIPCLLESQDIVAQSPPMQERIQIYIVPAIQIVANIISEAHGSVWPQQTMTNRRAGVLVVVVTATVDQATQAARLASILGGSLGVETAALVGQPDEHQGLQLLTPHIVIGTPARLTEIFGLKTVSLANVRMFVVDETDQIIARGMAESVLAFARWLPANGSEMTSGERQTAVLSCTVPQDVLSFASCLRLREPVRVLVRRDGAQSTPNVRTTKQYFLYIAPNPARTEANELRAIKLDALLDLCDDPDFDEALIYCSSIDAVDSISYKLQSVGIDALALRGDMGSTARQAVLSRYRSGFGAKRCLVVYDALAKTMTDVTVKFILNFDLPRAVEDYSARVLSLASHTALKAVISIACSAGDVDMLRNLESTHRCRILELPASLSEL</sequence>
<feature type="compositionally biased region" description="Low complexity" evidence="6">
    <location>
        <begin position="46"/>
        <end position="65"/>
    </location>
</feature>
<feature type="compositionally biased region" description="Basic and acidic residues" evidence="6">
    <location>
        <begin position="75"/>
        <end position="84"/>
    </location>
</feature>
<dbReference type="OrthoDB" id="4726at2759"/>
<evidence type="ECO:0000259" key="8">
    <source>
        <dbReference type="PROSITE" id="PS51194"/>
    </source>
</evidence>
<dbReference type="InterPro" id="IPR011545">
    <property type="entry name" value="DEAD/DEAH_box_helicase_dom"/>
</dbReference>
<organism evidence="9 10">
    <name type="scientific">Mixia osmundae (strain CBS 9802 / IAM 14324 / JCM 22182 / KY 12970)</name>
    <dbReference type="NCBI Taxonomy" id="764103"/>
    <lineage>
        <taxon>Eukaryota</taxon>
        <taxon>Fungi</taxon>
        <taxon>Dikarya</taxon>
        <taxon>Basidiomycota</taxon>
        <taxon>Pucciniomycotina</taxon>
        <taxon>Mixiomycetes</taxon>
        <taxon>Mixiales</taxon>
        <taxon>Mixiaceae</taxon>
        <taxon>Mixia</taxon>
    </lineage>
</organism>
<dbReference type="AlphaFoldDB" id="G7E815"/>
<evidence type="ECO:0000256" key="1">
    <source>
        <dbReference type="ARBA" id="ARBA00012552"/>
    </source>
</evidence>
<dbReference type="GO" id="GO:0016787">
    <property type="term" value="F:hydrolase activity"/>
    <property type="evidence" value="ECO:0007669"/>
    <property type="project" value="UniProtKB-KW"/>
</dbReference>
<name>G7E815_MIXOS</name>
<accession>G7E815</accession>
<dbReference type="Pfam" id="PF00271">
    <property type="entry name" value="Helicase_C"/>
    <property type="match status" value="1"/>
</dbReference>
<comment type="caution">
    <text evidence="9">The sequence shown here is derived from an EMBL/GenBank/DDBJ whole genome shotgun (WGS) entry which is preliminary data.</text>
</comment>
<dbReference type="InterPro" id="IPR014001">
    <property type="entry name" value="Helicase_ATP-bd"/>
</dbReference>
<evidence type="ECO:0000313" key="9">
    <source>
        <dbReference type="EMBL" id="GAA98975.1"/>
    </source>
</evidence>
<dbReference type="HOGENOM" id="CLU_353036_0_0_1"/>
<evidence type="ECO:0000256" key="3">
    <source>
        <dbReference type="ARBA" id="ARBA00022801"/>
    </source>
</evidence>
<dbReference type="STRING" id="764103.G7E815"/>
<evidence type="ECO:0000256" key="6">
    <source>
        <dbReference type="SAM" id="MobiDB-lite"/>
    </source>
</evidence>
<evidence type="ECO:0000259" key="7">
    <source>
        <dbReference type="PROSITE" id="PS51192"/>
    </source>
</evidence>
<dbReference type="EC" id="3.6.4.13" evidence="1"/>
<reference evidence="9 10" key="1">
    <citation type="journal article" date="2011" name="J. Gen. Appl. Microbiol.">
        <title>Draft genome sequencing of the enigmatic basidiomycete Mixia osmundae.</title>
        <authorList>
            <person name="Nishida H."/>
            <person name="Nagatsuka Y."/>
            <person name="Sugiyama J."/>
        </authorList>
    </citation>
    <scope>NUCLEOTIDE SEQUENCE [LARGE SCALE GENOMIC DNA]</scope>
    <source>
        <strain evidence="10">CBS 9802 / IAM 14324 / JCM 22182 / KY 12970</strain>
    </source>
</reference>
<feature type="domain" description="Helicase ATP-binding" evidence="7">
    <location>
        <begin position="414"/>
        <end position="607"/>
    </location>
</feature>
<evidence type="ECO:0000256" key="5">
    <source>
        <dbReference type="ARBA" id="ARBA00022840"/>
    </source>
</evidence>
<dbReference type="GO" id="GO:0003676">
    <property type="term" value="F:nucleic acid binding"/>
    <property type="evidence" value="ECO:0007669"/>
    <property type="project" value="InterPro"/>
</dbReference>
<feature type="compositionally biased region" description="Polar residues" evidence="6">
    <location>
        <begin position="110"/>
        <end position="130"/>
    </location>
</feature>
<feature type="domain" description="Helicase C-terminal" evidence="8">
    <location>
        <begin position="647"/>
        <end position="796"/>
    </location>
</feature>
<protein>
    <recommendedName>
        <fullName evidence="1">RNA helicase</fullName>
        <ecNumber evidence="1">3.6.4.13</ecNumber>
    </recommendedName>
</protein>
<keyword evidence="10" id="KW-1185">Reference proteome</keyword>
<feature type="compositionally biased region" description="Basic and acidic residues" evidence="6">
    <location>
        <begin position="7"/>
        <end position="16"/>
    </location>
</feature>
<evidence type="ECO:0000256" key="4">
    <source>
        <dbReference type="ARBA" id="ARBA00022806"/>
    </source>
</evidence>
<dbReference type="SUPFAM" id="SSF52540">
    <property type="entry name" value="P-loop containing nucleoside triphosphate hydrolases"/>
    <property type="match status" value="2"/>
</dbReference>
<dbReference type="eggNOG" id="KOG0328">
    <property type="taxonomic scope" value="Eukaryota"/>
</dbReference>
<dbReference type="EMBL" id="BABT02000165">
    <property type="protein sequence ID" value="GAA98975.1"/>
    <property type="molecule type" value="Genomic_DNA"/>
</dbReference>
<evidence type="ECO:0000313" key="10">
    <source>
        <dbReference type="Proteomes" id="UP000009131"/>
    </source>
</evidence>
<dbReference type="Pfam" id="PF00270">
    <property type="entry name" value="DEAD"/>
    <property type="match status" value="1"/>
</dbReference>
<feature type="region of interest" description="Disordered" evidence="6">
    <location>
        <begin position="204"/>
        <end position="223"/>
    </location>
</feature>
<keyword evidence="2" id="KW-0547">Nucleotide-binding</keyword>
<evidence type="ECO:0000256" key="2">
    <source>
        <dbReference type="ARBA" id="ARBA00022741"/>
    </source>
</evidence>
<dbReference type="Gene3D" id="3.40.50.300">
    <property type="entry name" value="P-loop containing nucleotide triphosphate hydrolases"/>
    <property type="match status" value="2"/>
</dbReference>
<dbReference type="SMART" id="SM00487">
    <property type="entry name" value="DEXDc"/>
    <property type="match status" value="1"/>
</dbReference>
<dbReference type="InParanoid" id="G7E815"/>
<gene>
    <name evidence="9" type="primary">Mo05663</name>
    <name evidence="9" type="ORF">E5Q_05663</name>
</gene>
<proteinExistence type="predicted"/>
<feature type="compositionally biased region" description="Low complexity" evidence="6">
    <location>
        <begin position="173"/>
        <end position="182"/>
    </location>
</feature>
<feature type="compositionally biased region" description="Low complexity" evidence="6">
    <location>
        <begin position="85"/>
        <end position="108"/>
    </location>
</feature>
<feature type="region of interest" description="Disordered" evidence="6">
    <location>
        <begin position="39"/>
        <end position="182"/>
    </location>
</feature>
<dbReference type="PANTHER" id="PTHR47958">
    <property type="entry name" value="ATP-DEPENDENT RNA HELICASE DBP3"/>
    <property type="match status" value="1"/>
</dbReference>